<dbReference type="OrthoDB" id="311592at2"/>
<dbReference type="RefSeq" id="WP_107866152.1">
    <property type="nucleotide sequence ID" value="NZ_QAON01000011.1"/>
</dbReference>
<dbReference type="SMART" id="SM00331">
    <property type="entry name" value="PP2C_SIG"/>
    <property type="match status" value="1"/>
</dbReference>
<dbReference type="PROSITE" id="PS50110">
    <property type="entry name" value="RESPONSE_REGULATORY"/>
    <property type="match status" value="1"/>
</dbReference>
<dbReference type="AlphaFoldDB" id="A0A2T5IX33"/>
<comment type="caution">
    <text evidence="5">The sequence shown here is derived from an EMBL/GenBank/DDBJ whole genome shotgun (WGS) entry which is preliminary data.</text>
</comment>
<dbReference type="Gene3D" id="3.60.40.10">
    <property type="entry name" value="PPM-type phosphatase domain"/>
    <property type="match status" value="1"/>
</dbReference>
<dbReference type="PANTHER" id="PTHR43156:SF2">
    <property type="entry name" value="STAGE II SPORULATION PROTEIN E"/>
    <property type="match status" value="1"/>
</dbReference>
<comment type="caution">
    <text evidence="2">Lacks conserved residue(s) required for the propagation of feature annotation.</text>
</comment>
<dbReference type="Pfam" id="PF07228">
    <property type="entry name" value="SpoIIE"/>
    <property type="match status" value="1"/>
</dbReference>
<dbReference type="Gene3D" id="3.40.50.2300">
    <property type="match status" value="1"/>
</dbReference>
<evidence type="ECO:0000256" key="3">
    <source>
        <dbReference type="SAM" id="Coils"/>
    </source>
</evidence>
<dbReference type="InterPro" id="IPR001932">
    <property type="entry name" value="PPM-type_phosphatase-like_dom"/>
</dbReference>
<sequence length="398" mass="44364">MINLANERGYILIIHSDIVVRDTLVNKLLEFGHTVVAVCELEEGLALFQQDNHQLVMVELALAKPVLALVSTNYPETPVITVSSDVSMDMVVESLKNGAVDHFFDFRDVIVLAHTVQRALERGRLLRQNRDYQQQLEAANAELERSLETLQADQEAGRRIQFRLLPQTPYHVDSRCQVTHRILPSLYLSGDFIDYFKIGEGKLGFYLADVSGHGAASAFVTVFLKAITNRIQKHYERKTTVNYVAPAKILAMINDELIATRMGKHLAMFCGVIDFEHNKLTYSVAAHYPPPLLVNNGITTALAGRGLPLGLFKEVSHDEYVVELTEEFVLIATSDGVLEVLPKGTANEKEKQLSAMASHIQTVDDMITALNLSDEVELPDDVALLVINRSKQTVDETL</sequence>
<dbReference type="SUPFAM" id="SSF52172">
    <property type="entry name" value="CheY-like"/>
    <property type="match status" value="1"/>
</dbReference>
<accession>A0A2T5IX33</accession>
<dbReference type="EMBL" id="QAON01000011">
    <property type="protein sequence ID" value="PTQ88511.1"/>
    <property type="molecule type" value="Genomic_DNA"/>
</dbReference>
<dbReference type="InterPro" id="IPR011006">
    <property type="entry name" value="CheY-like_superfamily"/>
</dbReference>
<organism evidence="5 6">
    <name type="scientific">Agitococcus lubricus</name>
    <dbReference type="NCBI Taxonomy" id="1077255"/>
    <lineage>
        <taxon>Bacteria</taxon>
        <taxon>Pseudomonadati</taxon>
        <taxon>Pseudomonadota</taxon>
        <taxon>Gammaproteobacteria</taxon>
        <taxon>Moraxellales</taxon>
        <taxon>Moraxellaceae</taxon>
        <taxon>Agitococcus</taxon>
    </lineage>
</organism>
<dbReference type="Proteomes" id="UP000244223">
    <property type="component" value="Unassembled WGS sequence"/>
</dbReference>
<name>A0A2T5IX33_9GAMM</name>
<protein>
    <submittedName>
        <fullName evidence="5">Serine phosphatase RsbU (Regulator of sigma subunit)</fullName>
    </submittedName>
</protein>
<feature type="coiled-coil region" evidence="3">
    <location>
        <begin position="122"/>
        <end position="156"/>
    </location>
</feature>
<feature type="domain" description="Response regulatory" evidence="4">
    <location>
        <begin position="10"/>
        <end position="120"/>
    </location>
</feature>
<dbReference type="Gene3D" id="1.20.5.390">
    <property type="entry name" value="L1 transposable element, trimerization domain"/>
    <property type="match status" value="1"/>
</dbReference>
<dbReference type="InterPro" id="IPR001789">
    <property type="entry name" value="Sig_transdc_resp-reg_receiver"/>
</dbReference>
<dbReference type="GO" id="GO:0000160">
    <property type="term" value="P:phosphorelay signal transduction system"/>
    <property type="evidence" value="ECO:0007669"/>
    <property type="project" value="InterPro"/>
</dbReference>
<evidence type="ECO:0000313" key="6">
    <source>
        <dbReference type="Proteomes" id="UP000244223"/>
    </source>
</evidence>
<dbReference type="InterPro" id="IPR036457">
    <property type="entry name" value="PPM-type-like_dom_sf"/>
</dbReference>
<gene>
    <name evidence="5" type="ORF">C8N29_11132</name>
</gene>
<dbReference type="PANTHER" id="PTHR43156">
    <property type="entry name" value="STAGE II SPORULATION PROTEIN E-RELATED"/>
    <property type="match status" value="1"/>
</dbReference>
<keyword evidence="6" id="KW-1185">Reference proteome</keyword>
<reference evidence="5 6" key="1">
    <citation type="submission" date="2018-04" db="EMBL/GenBank/DDBJ databases">
        <title>Genomic Encyclopedia of Archaeal and Bacterial Type Strains, Phase II (KMG-II): from individual species to whole genera.</title>
        <authorList>
            <person name="Goeker M."/>
        </authorList>
    </citation>
    <scope>NUCLEOTIDE SEQUENCE [LARGE SCALE GENOMIC DNA]</scope>
    <source>
        <strain evidence="5 6">DSM 5822</strain>
    </source>
</reference>
<evidence type="ECO:0000256" key="2">
    <source>
        <dbReference type="PROSITE-ProRule" id="PRU00169"/>
    </source>
</evidence>
<dbReference type="GO" id="GO:0016791">
    <property type="term" value="F:phosphatase activity"/>
    <property type="evidence" value="ECO:0007669"/>
    <property type="project" value="TreeGrafter"/>
</dbReference>
<evidence type="ECO:0000256" key="1">
    <source>
        <dbReference type="ARBA" id="ARBA00022801"/>
    </source>
</evidence>
<dbReference type="InterPro" id="IPR052016">
    <property type="entry name" value="Bact_Sigma-Reg"/>
</dbReference>
<keyword evidence="3" id="KW-0175">Coiled coil</keyword>
<proteinExistence type="predicted"/>
<evidence type="ECO:0000259" key="4">
    <source>
        <dbReference type="PROSITE" id="PS50110"/>
    </source>
</evidence>
<evidence type="ECO:0000313" key="5">
    <source>
        <dbReference type="EMBL" id="PTQ88511.1"/>
    </source>
</evidence>
<keyword evidence="1" id="KW-0378">Hydrolase</keyword>